<dbReference type="Proteomes" id="UP000050898">
    <property type="component" value="Unassembled WGS sequence"/>
</dbReference>
<keyword evidence="2" id="KW-1185">Reference proteome</keyword>
<evidence type="ECO:0000313" key="2">
    <source>
        <dbReference type="Proteomes" id="UP000050898"/>
    </source>
</evidence>
<reference evidence="1 2" key="1">
    <citation type="journal article" date="2015" name="Genome Announc.">
        <title>Expanding the biotechnology potential of lactobacilli through comparative genomics of 213 strains and associated genera.</title>
        <authorList>
            <person name="Sun Z."/>
            <person name="Harris H.M."/>
            <person name="McCann A."/>
            <person name="Guo C."/>
            <person name="Argimon S."/>
            <person name="Zhang W."/>
            <person name="Yang X."/>
            <person name="Jeffery I.B."/>
            <person name="Cooney J.C."/>
            <person name="Kagawa T.F."/>
            <person name="Liu W."/>
            <person name="Song Y."/>
            <person name="Salvetti E."/>
            <person name="Wrobel A."/>
            <person name="Rasinkangas P."/>
            <person name="Parkhill J."/>
            <person name="Rea M.C."/>
            <person name="O'Sullivan O."/>
            <person name="Ritari J."/>
            <person name="Douillard F.P."/>
            <person name="Paul Ross R."/>
            <person name="Yang R."/>
            <person name="Briner A.E."/>
            <person name="Felis G.E."/>
            <person name="de Vos W.M."/>
            <person name="Barrangou R."/>
            <person name="Klaenhammer T.R."/>
            <person name="Caufield P.W."/>
            <person name="Cui Y."/>
            <person name="Zhang H."/>
            <person name="O'Toole P.W."/>
        </authorList>
    </citation>
    <scope>NUCLEOTIDE SEQUENCE [LARGE SCALE GENOMIC DNA]</scope>
    <source>
        <strain evidence="1 2">DSM 20444</strain>
    </source>
</reference>
<evidence type="ECO:0000313" key="1">
    <source>
        <dbReference type="EMBL" id="KRN09383.1"/>
    </source>
</evidence>
<proteinExistence type="predicted"/>
<organism evidence="1 2">
    <name type="scientific">Liquorilactobacillus mali KCTC 3596 = DSM 20444</name>
    <dbReference type="NCBI Taxonomy" id="1046596"/>
    <lineage>
        <taxon>Bacteria</taxon>
        <taxon>Bacillati</taxon>
        <taxon>Bacillota</taxon>
        <taxon>Bacilli</taxon>
        <taxon>Lactobacillales</taxon>
        <taxon>Lactobacillaceae</taxon>
        <taxon>Liquorilactobacillus</taxon>
    </lineage>
</organism>
<protein>
    <submittedName>
        <fullName evidence="1">Uncharacterized protein</fullName>
    </submittedName>
</protein>
<accession>A0A0R2E9G4</accession>
<dbReference type="RefSeq" id="WP_010078311.1">
    <property type="nucleotide sequence ID" value="NZ_AYYH01000027.1"/>
</dbReference>
<dbReference type="AlphaFoldDB" id="A0A0R2E9G4"/>
<sequence length="70" mass="7801">MKIFQNKSKQVTHIVSSLPLSKFGIKSCCRNATADAGRIKEYNIDYDEDNLCSACVGQAYKEGLIKVETK</sequence>
<gene>
    <name evidence="1" type="ORF">FD00_GL001106</name>
</gene>
<comment type="caution">
    <text evidence="1">The sequence shown here is derived from an EMBL/GenBank/DDBJ whole genome shotgun (WGS) entry which is preliminary data.</text>
</comment>
<dbReference type="EMBL" id="AYYH01000027">
    <property type="protein sequence ID" value="KRN09383.1"/>
    <property type="molecule type" value="Genomic_DNA"/>
</dbReference>
<name>A0A0R2E9G4_9LACO</name>
<dbReference type="PATRIC" id="fig|1046596.6.peg.1186"/>